<feature type="chain" id="PRO_5003938248" evidence="1">
    <location>
        <begin position="27"/>
        <end position="176"/>
    </location>
</feature>
<dbReference type="KEGG" id="csg:Cylst_6388"/>
<keyword evidence="3" id="KW-1185">Reference proteome</keyword>
<organism evidence="2 3">
    <name type="scientific">Cylindrospermum stagnale PCC 7417</name>
    <dbReference type="NCBI Taxonomy" id="56107"/>
    <lineage>
        <taxon>Bacteria</taxon>
        <taxon>Bacillati</taxon>
        <taxon>Cyanobacteriota</taxon>
        <taxon>Cyanophyceae</taxon>
        <taxon>Nostocales</taxon>
        <taxon>Nostocaceae</taxon>
        <taxon>Cylindrospermum</taxon>
    </lineage>
</organism>
<evidence type="ECO:0000256" key="1">
    <source>
        <dbReference type="SAM" id="SignalP"/>
    </source>
</evidence>
<accession>K9X980</accession>
<protein>
    <submittedName>
        <fullName evidence="2">Uncharacterized protein</fullName>
    </submittedName>
</protein>
<feature type="signal peptide" evidence="1">
    <location>
        <begin position="1"/>
        <end position="26"/>
    </location>
</feature>
<dbReference type="Proteomes" id="UP000010475">
    <property type="component" value="Plasmid pCYLST.03"/>
</dbReference>
<proteinExistence type="predicted"/>
<keyword evidence="1" id="KW-0732">Signal</keyword>
<gene>
    <name evidence="2" type="ORF">Cylst_6388</name>
</gene>
<keyword evidence="2" id="KW-0614">Plasmid</keyword>
<evidence type="ECO:0000313" key="3">
    <source>
        <dbReference type="Proteomes" id="UP000010475"/>
    </source>
</evidence>
<evidence type="ECO:0000313" key="2">
    <source>
        <dbReference type="EMBL" id="AFZ28606.1"/>
    </source>
</evidence>
<sequence length="176" mass="19570">MRSKVINLAVASVVCFSSLFVSSSVSGVGSRAIAQTVTPATAQNQCKNTKLLALYKKIDELITRIGLGITYPEFRAVFIDAKLIEKDLKELSKTDLCYGLQYDLTLSLEYLGIGKMYWERGMDGTDFLSVNNILIEFLLKQLPDMETLGNGKYIATDNAVKGYFNLGKLVFENIKM</sequence>
<dbReference type="EMBL" id="CP003645">
    <property type="protein sequence ID" value="AFZ28606.1"/>
    <property type="molecule type" value="Genomic_DNA"/>
</dbReference>
<dbReference type="HOGENOM" id="CLU_1522738_0_0_3"/>
<geneLocation type="plasmid" evidence="2 3">
    <name>pCYLST.03</name>
</geneLocation>
<dbReference type="RefSeq" id="WP_015211439.1">
    <property type="nucleotide sequence ID" value="NC_019758.1"/>
</dbReference>
<name>K9X980_9NOST</name>
<reference evidence="2 3" key="1">
    <citation type="submission" date="2012-06" db="EMBL/GenBank/DDBJ databases">
        <title>Finished plasmid 3 of genome of Cylindrospermum stagnale PCC 7417.</title>
        <authorList>
            <consortium name="US DOE Joint Genome Institute"/>
            <person name="Gugger M."/>
            <person name="Coursin T."/>
            <person name="Rippka R."/>
            <person name="Tandeau De Marsac N."/>
            <person name="Huntemann M."/>
            <person name="Wei C.-L."/>
            <person name="Han J."/>
            <person name="Detter J.C."/>
            <person name="Han C."/>
            <person name="Tapia R."/>
            <person name="Davenport K."/>
            <person name="Daligault H."/>
            <person name="Erkkila T."/>
            <person name="Gu W."/>
            <person name="Munk A.C.C."/>
            <person name="Teshima H."/>
            <person name="Xu Y."/>
            <person name="Chain P."/>
            <person name="Chen A."/>
            <person name="Krypides N."/>
            <person name="Mavromatis K."/>
            <person name="Markowitz V."/>
            <person name="Szeto E."/>
            <person name="Ivanova N."/>
            <person name="Mikhailova N."/>
            <person name="Ovchinnikova G."/>
            <person name="Pagani I."/>
            <person name="Pati A."/>
            <person name="Goodwin L."/>
            <person name="Peters L."/>
            <person name="Pitluck S."/>
            <person name="Woyke T."/>
            <person name="Kerfeld C."/>
        </authorList>
    </citation>
    <scope>NUCLEOTIDE SEQUENCE [LARGE SCALE GENOMIC DNA]</scope>
    <source>
        <strain evidence="2 3">PCC 7417</strain>
        <plasmid evidence="3">Plasmid pCYLST.03</plasmid>
    </source>
</reference>
<dbReference type="AlphaFoldDB" id="K9X980"/>